<keyword evidence="2" id="KW-0045">Antibiotic biosynthesis</keyword>
<reference evidence="5 6" key="1">
    <citation type="submission" date="2019-07" db="EMBL/GenBank/DDBJ databases">
        <title>Whole genome shotgun sequence of Pseudonocardia sulfidoxydans NBRC 16205.</title>
        <authorList>
            <person name="Hosoyama A."/>
            <person name="Uohara A."/>
            <person name="Ohji S."/>
            <person name="Ichikawa N."/>
        </authorList>
    </citation>
    <scope>NUCLEOTIDE SEQUENCE [LARGE SCALE GENOMIC DNA]</scope>
    <source>
        <strain evidence="5 6">NBRC 16205</strain>
    </source>
</reference>
<sequence length="430" mass="44820">MIGGRADGRGQGVRVLIAALGSRGDVVGFVGLGRRLAADGLDVTVAANPEFADDVHAGGIGFAPLAGDARTISDLPSGWRTSPRALAAQADALTSYLESTADDLVDAAQHADLLLCNVTAMFGVDVAEGLGIPSAGLFSQPIEPTREFPPMLLHTARSLGGVGNLLAGRVALRSAVPFHRASARVRSRLGLPRRSAAATARALERQRWRVWHGWSPHVLPRPADWRPGLDVVGYWHPVVPDDWTPAPELATFLDDGPAPVYLGFGSMGHGRGAELSAIVADVVGRTGIRAVVHRGWAGLEVSSDRVCLVDHVPHAWLFPRMAAVVHHGGAGTAGAAFTAGVPVVTVPVYADQPLWAARARALGVGPEPLPQARLTAAALAERITDATTRPEFRRTAARLAAAIVDDDGAGAVAAALADHGDRGDRGGQRS</sequence>
<dbReference type="UniPathway" id="UPA00162"/>
<dbReference type="Pfam" id="PF06722">
    <property type="entry name" value="EryCIII-like_C"/>
    <property type="match status" value="1"/>
</dbReference>
<dbReference type="InterPro" id="IPR004276">
    <property type="entry name" value="GlycoTrans_28_N"/>
</dbReference>
<evidence type="ECO:0000259" key="4">
    <source>
        <dbReference type="Pfam" id="PF06722"/>
    </source>
</evidence>
<evidence type="ECO:0000256" key="2">
    <source>
        <dbReference type="ARBA" id="ARBA00023194"/>
    </source>
</evidence>
<dbReference type="Pfam" id="PF03033">
    <property type="entry name" value="Glyco_transf_28"/>
    <property type="match status" value="1"/>
</dbReference>
<dbReference type="InterPro" id="IPR010610">
    <property type="entry name" value="EryCIII-like_C"/>
</dbReference>
<dbReference type="SUPFAM" id="SSF53756">
    <property type="entry name" value="UDP-Glycosyltransferase/glycogen phosphorylase"/>
    <property type="match status" value="1"/>
</dbReference>
<dbReference type="Gene3D" id="3.40.50.2000">
    <property type="entry name" value="Glycogen Phosphorylase B"/>
    <property type="match status" value="2"/>
</dbReference>
<feature type="domain" description="Erythromycin biosynthesis protein CIII-like C-terminal" evidence="4">
    <location>
        <begin position="303"/>
        <end position="406"/>
    </location>
</feature>
<protein>
    <submittedName>
        <fullName evidence="5">Glycosyl transferase</fullName>
    </submittedName>
</protein>
<accession>A0A511DK01</accession>
<gene>
    <name evidence="5" type="ORF">PSU4_37110</name>
</gene>
<organism evidence="5 6">
    <name type="scientific">Pseudonocardia sulfidoxydans NBRC 16205</name>
    <dbReference type="NCBI Taxonomy" id="1223511"/>
    <lineage>
        <taxon>Bacteria</taxon>
        <taxon>Bacillati</taxon>
        <taxon>Actinomycetota</taxon>
        <taxon>Actinomycetes</taxon>
        <taxon>Pseudonocardiales</taxon>
        <taxon>Pseudonocardiaceae</taxon>
        <taxon>Pseudonocardia</taxon>
    </lineage>
</organism>
<comment type="caution">
    <text evidence="5">The sequence shown here is derived from an EMBL/GenBank/DDBJ whole genome shotgun (WGS) entry which is preliminary data.</text>
</comment>
<evidence type="ECO:0000259" key="3">
    <source>
        <dbReference type="Pfam" id="PF03033"/>
    </source>
</evidence>
<dbReference type="PANTHER" id="PTHR48050:SF13">
    <property type="entry name" value="STEROL 3-BETA-GLUCOSYLTRANSFERASE UGT80A2"/>
    <property type="match status" value="1"/>
</dbReference>
<dbReference type="AlphaFoldDB" id="A0A511DK01"/>
<dbReference type="Proteomes" id="UP000321685">
    <property type="component" value="Unassembled WGS sequence"/>
</dbReference>
<dbReference type="InterPro" id="IPR050426">
    <property type="entry name" value="Glycosyltransferase_28"/>
</dbReference>
<dbReference type="GO" id="GO:0033072">
    <property type="term" value="P:vancomycin biosynthetic process"/>
    <property type="evidence" value="ECO:0007669"/>
    <property type="project" value="UniProtKB-UniPathway"/>
</dbReference>
<dbReference type="InterPro" id="IPR002213">
    <property type="entry name" value="UDP_glucos_trans"/>
</dbReference>
<dbReference type="PANTHER" id="PTHR48050">
    <property type="entry name" value="STEROL 3-BETA-GLUCOSYLTRANSFERASE"/>
    <property type="match status" value="1"/>
</dbReference>
<dbReference type="GO" id="GO:0008194">
    <property type="term" value="F:UDP-glycosyltransferase activity"/>
    <property type="evidence" value="ECO:0007669"/>
    <property type="project" value="InterPro"/>
</dbReference>
<dbReference type="GO" id="GO:0016758">
    <property type="term" value="F:hexosyltransferase activity"/>
    <property type="evidence" value="ECO:0007669"/>
    <property type="project" value="InterPro"/>
</dbReference>
<evidence type="ECO:0000256" key="1">
    <source>
        <dbReference type="ARBA" id="ARBA00004660"/>
    </source>
</evidence>
<dbReference type="EMBL" id="BJVJ01000039">
    <property type="protein sequence ID" value="GEL24757.1"/>
    <property type="molecule type" value="Genomic_DNA"/>
</dbReference>
<feature type="domain" description="Glycosyltransferase family 28 N-terminal" evidence="3">
    <location>
        <begin position="15"/>
        <end position="134"/>
    </location>
</feature>
<evidence type="ECO:0000313" key="6">
    <source>
        <dbReference type="Proteomes" id="UP000321685"/>
    </source>
</evidence>
<evidence type="ECO:0000313" key="5">
    <source>
        <dbReference type="EMBL" id="GEL24757.1"/>
    </source>
</evidence>
<comment type="pathway">
    <text evidence="1">Antibiotic biosynthesis; vancomycin biosynthesis.</text>
</comment>
<dbReference type="FunFam" id="3.40.50.2000:FF:000009">
    <property type="entry name" value="Sterol 3-beta-glucosyltransferase UGT80A2"/>
    <property type="match status" value="1"/>
</dbReference>
<keyword evidence="5" id="KW-0808">Transferase</keyword>
<dbReference type="GO" id="GO:0005975">
    <property type="term" value="P:carbohydrate metabolic process"/>
    <property type="evidence" value="ECO:0007669"/>
    <property type="project" value="InterPro"/>
</dbReference>
<dbReference type="RefSeq" id="WP_186817041.1">
    <property type="nucleotide sequence ID" value="NZ_BJVJ01000039.1"/>
</dbReference>
<proteinExistence type="predicted"/>
<keyword evidence="6" id="KW-1185">Reference proteome</keyword>
<name>A0A511DK01_9PSEU</name>
<dbReference type="CDD" id="cd03784">
    <property type="entry name" value="GT1_Gtf-like"/>
    <property type="match status" value="1"/>
</dbReference>